<dbReference type="Proteomes" id="UP000003751">
    <property type="component" value="Unassembled WGS sequence"/>
</dbReference>
<evidence type="ECO:0000313" key="2">
    <source>
        <dbReference type="Proteomes" id="UP000003751"/>
    </source>
</evidence>
<accession>E7QR00</accession>
<organism evidence="1 2">
    <name type="scientific">Haladaptatus paucihalophilus DX253</name>
    <dbReference type="NCBI Taxonomy" id="797209"/>
    <lineage>
        <taxon>Archaea</taxon>
        <taxon>Methanobacteriati</taxon>
        <taxon>Methanobacteriota</taxon>
        <taxon>Stenosarchaea group</taxon>
        <taxon>Halobacteria</taxon>
        <taxon>Halobacteriales</taxon>
        <taxon>Haladaptataceae</taxon>
        <taxon>Haladaptatus</taxon>
    </lineage>
</organism>
<dbReference type="EMBL" id="AEMG01000004">
    <property type="protein sequence ID" value="EFW93414.1"/>
    <property type="molecule type" value="Genomic_DNA"/>
</dbReference>
<sequence length="36" mass="3748">MFAVGHDSVESPTGSASLGTVLTEYSVKRGYAFLGI</sequence>
<name>E7QR00_HALPU</name>
<protein>
    <submittedName>
        <fullName evidence="1">Uncharacterized protein</fullName>
    </submittedName>
</protein>
<comment type="caution">
    <text evidence="1">The sequence shown here is derived from an EMBL/GenBank/DDBJ whole genome shotgun (WGS) entry which is preliminary data.</text>
</comment>
<dbReference type="AlphaFoldDB" id="E7QR00"/>
<reference evidence="1 2" key="1">
    <citation type="journal article" date="2014" name="ISME J.">
        <title>Trehalose/2-sulfotrehalose biosynthesis and glycine-betaine uptake are widely spread mechanisms for osmoadaptation in the Halobacteriales.</title>
        <authorList>
            <person name="Youssef N.H."/>
            <person name="Savage-Ashlock K.N."/>
            <person name="McCully A.L."/>
            <person name="Luedtke B."/>
            <person name="Shaw E.I."/>
            <person name="Hoff W.D."/>
            <person name="Elshahed M.S."/>
        </authorList>
    </citation>
    <scope>NUCLEOTIDE SEQUENCE [LARGE SCALE GENOMIC DNA]</scope>
    <source>
        <strain evidence="1 2">DX253</strain>
    </source>
</reference>
<evidence type="ECO:0000313" key="1">
    <source>
        <dbReference type="EMBL" id="EFW93414.1"/>
    </source>
</evidence>
<gene>
    <name evidence="1" type="ORF">ZOD2009_06102</name>
</gene>
<proteinExistence type="predicted"/>